<reference evidence="7 8" key="1">
    <citation type="submission" date="2022-02" db="EMBL/GenBank/DDBJ databases">
        <title>Genome sequence data of Kingella unionensis sp. nov. strain CICC 24913 (CCUG 75125).</title>
        <authorList>
            <person name="Xiao M."/>
        </authorList>
    </citation>
    <scope>NUCLEOTIDE SEQUENCE [LARGE SCALE GENOMIC DNA]</scope>
    <source>
        <strain evidence="7 8">CICC 24913</strain>
    </source>
</reference>
<dbReference type="InterPro" id="IPR005996">
    <property type="entry name" value="Ribosomal_uL30_bac-type"/>
</dbReference>
<organism evidence="7 8">
    <name type="scientific">Kingella pumchi</name>
    <dbReference type="NCBI Taxonomy" id="2779506"/>
    <lineage>
        <taxon>Bacteria</taxon>
        <taxon>Pseudomonadati</taxon>
        <taxon>Pseudomonadota</taxon>
        <taxon>Betaproteobacteria</taxon>
        <taxon>Neisseriales</taxon>
        <taxon>Neisseriaceae</taxon>
        <taxon>Kingella</taxon>
    </lineage>
</organism>
<comment type="similarity">
    <text evidence="1 5">Belongs to the universal ribosomal protein uL30 family.</text>
</comment>
<dbReference type="PANTHER" id="PTHR15892:SF2">
    <property type="entry name" value="LARGE RIBOSOMAL SUBUNIT PROTEIN UL30M"/>
    <property type="match status" value="1"/>
</dbReference>
<dbReference type="HAMAP" id="MF_01371_B">
    <property type="entry name" value="Ribosomal_uL30_B"/>
    <property type="match status" value="1"/>
</dbReference>
<comment type="caution">
    <text evidence="7">The sequence shown here is derived from an EMBL/GenBank/DDBJ whole genome shotgun (WGS) entry which is preliminary data.</text>
</comment>
<keyword evidence="8" id="KW-1185">Reference proteome</keyword>
<proteinExistence type="inferred from homology"/>
<name>A0ABS9NLV5_9NEIS</name>
<dbReference type="InterPro" id="IPR036919">
    <property type="entry name" value="Ribo_uL30_ferredoxin-like_sf"/>
</dbReference>
<dbReference type="RefSeq" id="WP_238746378.1">
    <property type="nucleotide sequence ID" value="NZ_JAKOOW010000021.1"/>
</dbReference>
<dbReference type="Proteomes" id="UP001298424">
    <property type="component" value="Unassembled WGS sequence"/>
</dbReference>
<evidence type="ECO:0000256" key="2">
    <source>
        <dbReference type="ARBA" id="ARBA00011838"/>
    </source>
</evidence>
<dbReference type="PANTHER" id="PTHR15892">
    <property type="entry name" value="MITOCHONDRIAL RIBOSOMAL PROTEIN L30"/>
    <property type="match status" value="1"/>
</dbReference>
<gene>
    <name evidence="5 7" type="primary">rpmD</name>
    <name evidence="7" type="ORF">MB824_04650</name>
</gene>
<evidence type="ECO:0000256" key="1">
    <source>
        <dbReference type="ARBA" id="ARBA00007594"/>
    </source>
</evidence>
<feature type="domain" description="Large ribosomal subunit protein uL30-like ferredoxin-like fold" evidence="6">
    <location>
        <begin position="9"/>
        <end position="58"/>
    </location>
</feature>
<dbReference type="InterPro" id="IPR016082">
    <property type="entry name" value="Ribosomal_uL30_ferredoxin-like"/>
</dbReference>
<dbReference type="GO" id="GO:0005840">
    <property type="term" value="C:ribosome"/>
    <property type="evidence" value="ECO:0007669"/>
    <property type="project" value="UniProtKB-KW"/>
</dbReference>
<protein>
    <recommendedName>
        <fullName evidence="5">Large ribosomal subunit protein uL30</fullName>
    </recommendedName>
</protein>
<dbReference type="SUPFAM" id="SSF55129">
    <property type="entry name" value="Ribosomal protein L30p/L7e"/>
    <property type="match status" value="1"/>
</dbReference>
<keyword evidence="3 5" id="KW-0689">Ribosomal protein</keyword>
<evidence type="ECO:0000313" key="7">
    <source>
        <dbReference type="EMBL" id="MCG6503788.1"/>
    </source>
</evidence>
<accession>A0ABS9NLV5</accession>
<evidence type="ECO:0000256" key="4">
    <source>
        <dbReference type="ARBA" id="ARBA00023274"/>
    </source>
</evidence>
<dbReference type="Gene3D" id="3.30.1390.20">
    <property type="entry name" value="Ribosomal protein L30, ferredoxin-like fold domain"/>
    <property type="match status" value="1"/>
</dbReference>
<sequence>MTSLKINKIKVTLIKSLIGTVSSHRACVYGLGLRRRENTVIVADTPENRGMIKKVSYLLKVEYN</sequence>
<evidence type="ECO:0000256" key="3">
    <source>
        <dbReference type="ARBA" id="ARBA00022980"/>
    </source>
</evidence>
<dbReference type="Pfam" id="PF00327">
    <property type="entry name" value="Ribosomal_L30"/>
    <property type="match status" value="1"/>
</dbReference>
<evidence type="ECO:0000256" key="5">
    <source>
        <dbReference type="HAMAP-Rule" id="MF_01371"/>
    </source>
</evidence>
<dbReference type="EMBL" id="JAKOOW010000021">
    <property type="protein sequence ID" value="MCG6503788.1"/>
    <property type="molecule type" value="Genomic_DNA"/>
</dbReference>
<evidence type="ECO:0000313" key="8">
    <source>
        <dbReference type="Proteomes" id="UP001298424"/>
    </source>
</evidence>
<evidence type="ECO:0000259" key="6">
    <source>
        <dbReference type="Pfam" id="PF00327"/>
    </source>
</evidence>
<dbReference type="NCBIfam" id="TIGR01308">
    <property type="entry name" value="rpmD_bact"/>
    <property type="match status" value="1"/>
</dbReference>
<keyword evidence="4 5" id="KW-0687">Ribonucleoprotein</keyword>
<dbReference type="CDD" id="cd01658">
    <property type="entry name" value="Ribosomal_L30"/>
    <property type="match status" value="1"/>
</dbReference>
<dbReference type="PIRSF" id="PIRSF002211">
    <property type="entry name" value="Ribosomal_L30_bac-type"/>
    <property type="match status" value="1"/>
</dbReference>
<comment type="subunit">
    <text evidence="2 5">Part of the 50S ribosomal subunit.</text>
</comment>